<gene>
    <name evidence="1" type="ORF">SAMN05421783_11482</name>
</gene>
<proteinExistence type="predicted"/>
<dbReference type="RefSeq" id="WP_093033851.1">
    <property type="nucleotide sequence ID" value="NZ_FNNZ01000014.1"/>
</dbReference>
<protein>
    <submittedName>
        <fullName evidence="1">Uncharacterized protein</fullName>
    </submittedName>
</protein>
<evidence type="ECO:0000313" key="2">
    <source>
        <dbReference type="Proteomes" id="UP000198816"/>
    </source>
</evidence>
<dbReference type="EMBL" id="FNNZ01000014">
    <property type="protein sequence ID" value="SDX11219.1"/>
    <property type="molecule type" value="Genomic_DNA"/>
</dbReference>
<sequence>MQDRPVIKTAIPKRRYQVGTHSASLLGEIESGDGRTYRYILAFVPSGQREPIFYVCVEPSPPAERADGAYRLGIVGEVMSEVVDTDDRWGDLDAFAEQALKLGQQALGLQHASVARLM</sequence>
<organism evidence="1 2">
    <name type="scientific">Thiocapsa roseopersicina</name>
    <dbReference type="NCBI Taxonomy" id="1058"/>
    <lineage>
        <taxon>Bacteria</taxon>
        <taxon>Pseudomonadati</taxon>
        <taxon>Pseudomonadota</taxon>
        <taxon>Gammaproteobacteria</taxon>
        <taxon>Chromatiales</taxon>
        <taxon>Chromatiaceae</taxon>
        <taxon>Thiocapsa</taxon>
    </lineage>
</organism>
<keyword evidence="2" id="KW-1185">Reference proteome</keyword>
<reference evidence="2" key="1">
    <citation type="submission" date="2016-10" db="EMBL/GenBank/DDBJ databases">
        <authorList>
            <person name="Varghese N."/>
            <person name="Submissions S."/>
        </authorList>
    </citation>
    <scope>NUCLEOTIDE SEQUENCE [LARGE SCALE GENOMIC DNA]</scope>
    <source>
        <strain evidence="2">DSM 217</strain>
    </source>
</reference>
<dbReference type="Proteomes" id="UP000198816">
    <property type="component" value="Unassembled WGS sequence"/>
</dbReference>
<accession>A0A1H2Z363</accession>
<dbReference type="OrthoDB" id="7060864at2"/>
<evidence type="ECO:0000313" key="1">
    <source>
        <dbReference type="EMBL" id="SDX11219.1"/>
    </source>
</evidence>
<name>A0A1H2Z363_THIRO</name>
<dbReference type="AlphaFoldDB" id="A0A1H2Z363"/>